<gene>
    <name evidence="2" type="primary">Nfu_g_1_024900</name>
</gene>
<sequence>ILTLIHCNGGRATHQTSQGSVTWPRNTSASLQQVPHRSGYSVWQGELSHAAELASSQRSGQADFPYQKCINVVDPNPNPQIVC</sequence>
<organism evidence="2">
    <name type="scientific">Nothobranchius pienaari</name>
    <dbReference type="NCBI Taxonomy" id="704102"/>
    <lineage>
        <taxon>Eukaryota</taxon>
        <taxon>Metazoa</taxon>
        <taxon>Chordata</taxon>
        <taxon>Craniata</taxon>
        <taxon>Vertebrata</taxon>
        <taxon>Euteleostomi</taxon>
        <taxon>Actinopterygii</taxon>
        <taxon>Neopterygii</taxon>
        <taxon>Teleostei</taxon>
        <taxon>Neoteleostei</taxon>
        <taxon>Acanthomorphata</taxon>
        <taxon>Ovalentaria</taxon>
        <taxon>Atherinomorphae</taxon>
        <taxon>Cyprinodontiformes</taxon>
        <taxon>Nothobranchiidae</taxon>
        <taxon>Nothobranchius</taxon>
    </lineage>
</organism>
<feature type="compositionally biased region" description="Polar residues" evidence="1">
    <location>
        <begin position="13"/>
        <end position="28"/>
    </location>
</feature>
<reference evidence="2" key="1">
    <citation type="submission" date="2016-05" db="EMBL/GenBank/DDBJ databases">
        <authorList>
            <person name="Lavstsen T."/>
            <person name="Jespersen J.S."/>
        </authorList>
    </citation>
    <scope>NUCLEOTIDE SEQUENCE</scope>
    <source>
        <tissue evidence="2">Brain</tissue>
    </source>
</reference>
<accession>A0A1A8Q5T4</accession>
<evidence type="ECO:0000313" key="2">
    <source>
        <dbReference type="EMBL" id="SBR88841.1"/>
    </source>
</evidence>
<feature type="non-terminal residue" evidence="2">
    <location>
        <position position="1"/>
    </location>
</feature>
<name>A0A1A8Q5T4_9TELE</name>
<dbReference type="EMBL" id="HAEG01011097">
    <property type="protein sequence ID" value="SBR88841.1"/>
    <property type="molecule type" value="Transcribed_RNA"/>
</dbReference>
<protein>
    <submittedName>
        <fullName evidence="2">Uncharacterized protein</fullName>
    </submittedName>
</protein>
<reference evidence="2" key="2">
    <citation type="submission" date="2016-06" db="EMBL/GenBank/DDBJ databases">
        <title>The genome of a short-lived fish provides insights into sex chromosome evolution and the genetic control of aging.</title>
        <authorList>
            <person name="Reichwald K."/>
            <person name="Felder M."/>
            <person name="Petzold A."/>
            <person name="Koch P."/>
            <person name="Groth M."/>
            <person name="Platzer M."/>
        </authorList>
    </citation>
    <scope>NUCLEOTIDE SEQUENCE</scope>
    <source>
        <tissue evidence="2">Brain</tissue>
    </source>
</reference>
<feature type="non-terminal residue" evidence="2">
    <location>
        <position position="83"/>
    </location>
</feature>
<evidence type="ECO:0000256" key="1">
    <source>
        <dbReference type="SAM" id="MobiDB-lite"/>
    </source>
</evidence>
<dbReference type="AlphaFoldDB" id="A0A1A8Q5T4"/>
<feature type="region of interest" description="Disordered" evidence="1">
    <location>
        <begin position="7"/>
        <end position="28"/>
    </location>
</feature>
<proteinExistence type="predicted"/>